<dbReference type="AlphaFoldDB" id="A0A5C6RYR5"/>
<dbReference type="EMBL" id="VOOS01000001">
    <property type="protein sequence ID" value="TXB67234.1"/>
    <property type="molecule type" value="Genomic_DNA"/>
</dbReference>
<evidence type="ECO:0000313" key="10">
    <source>
        <dbReference type="EMBL" id="TXB67234.1"/>
    </source>
</evidence>
<dbReference type="SUPFAM" id="SSF51395">
    <property type="entry name" value="FMN-linked oxidoreductases"/>
    <property type="match status" value="1"/>
</dbReference>
<evidence type="ECO:0000313" key="11">
    <source>
        <dbReference type="Proteomes" id="UP000321721"/>
    </source>
</evidence>
<comment type="cofactor">
    <cofactor evidence="9">
        <name>Mg(2+)</name>
        <dbReference type="ChEBI" id="CHEBI:18420"/>
    </cofactor>
</comment>
<dbReference type="GO" id="GO:0005737">
    <property type="term" value="C:cytoplasm"/>
    <property type="evidence" value="ECO:0007669"/>
    <property type="project" value="InterPro"/>
</dbReference>
<feature type="binding site" evidence="9">
    <location>
        <position position="54"/>
    </location>
    <ligand>
        <name>Mg(2+)</name>
        <dbReference type="ChEBI" id="CHEBI:18420"/>
    </ligand>
</feature>
<dbReference type="InterPro" id="IPR010946">
    <property type="entry name" value="GGGP_synth"/>
</dbReference>
<comment type="catalytic activity">
    <reaction evidence="8 9">
        <text>sn-glycerol 1-phosphate + (2E,6E,10E)-geranylgeranyl diphosphate = sn-3-O-(geranylgeranyl)glycerol 1-phosphate + diphosphate</text>
        <dbReference type="Rhea" id="RHEA:23404"/>
        <dbReference type="ChEBI" id="CHEBI:33019"/>
        <dbReference type="ChEBI" id="CHEBI:57677"/>
        <dbReference type="ChEBI" id="CHEBI:57685"/>
        <dbReference type="ChEBI" id="CHEBI:58756"/>
        <dbReference type="EC" id="2.5.1.41"/>
    </reaction>
</comment>
<evidence type="ECO:0000256" key="2">
    <source>
        <dbReference type="ARBA" id="ARBA00022679"/>
    </source>
</evidence>
<dbReference type="NCBIfam" id="NF003198">
    <property type="entry name" value="PRK04169.1-2"/>
    <property type="match status" value="1"/>
</dbReference>
<keyword evidence="7 9" id="KW-1208">Phospholipid metabolism</keyword>
<comment type="caution">
    <text evidence="10">The sequence shown here is derived from an EMBL/GenBank/DDBJ whole genome shotgun (WGS) entry which is preliminary data.</text>
</comment>
<keyword evidence="5 9" id="KW-0443">Lipid metabolism</keyword>
<comment type="caution">
    <text evidence="9">Lacks conserved residue(s) required for the propagation of feature annotation.</text>
</comment>
<evidence type="ECO:0000256" key="1">
    <source>
        <dbReference type="ARBA" id="ARBA00022516"/>
    </source>
</evidence>
<keyword evidence="3 9" id="KW-0479">Metal-binding</keyword>
<protein>
    <recommendedName>
        <fullName evidence="9">Geranylgeranylglyceryl phosphate synthase</fullName>
        <shortName evidence="9">GGGP synthase</shortName>
        <shortName evidence="9">GGGPS</shortName>
        <ecNumber evidence="9">2.5.1.41</ecNumber>
    </recommendedName>
    <alternativeName>
        <fullName evidence="9">(S)-3-O-geranylgeranylglyceryl phosphate synthase</fullName>
    </alternativeName>
    <alternativeName>
        <fullName evidence="9">Phosphoglycerol geranylgeranyltransferase</fullName>
    </alternativeName>
</protein>
<evidence type="ECO:0000256" key="4">
    <source>
        <dbReference type="ARBA" id="ARBA00022842"/>
    </source>
</evidence>
<dbReference type="HAMAP" id="MF_00112">
    <property type="entry name" value="GGGP_HepGP_synthase"/>
    <property type="match status" value="1"/>
</dbReference>
<gene>
    <name evidence="10" type="ORF">FRY74_03350</name>
</gene>
<dbReference type="Gene3D" id="3.20.20.390">
    <property type="entry name" value="FMN-linked oxidoreductases"/>
    <property type="match status" value="1"/>
</dbReference>
<evidence type="ECO:0000256" key="9">
    <source>
        <dbReference type="HAMAP-Rule" id="MF_00112"/>
    </source>
</evidence>
<name>A0A5C6RYR5_9FLAO</name>
<dbReference type="PANTHER" id="PTHR40029">
    <property type="match status" value="1"/>
</dbReference>
<dbReference type="NCBIfam" id="TIGR01769">
    <property type="entry name" value="GGGP"/>
    <property type="match status" value="1"/>
</dbReference>
<keyword evidence="4 9" id="KW-0460">Magnesium</keyword>
<evidence type="ECO:0000256" key="8">
    <source>
        <dbReference type="ARBA" id="ARBA00047288"/>
    </source>
</evidence>
<evidence type="ECO:0000256" key="6">
    <source>
        <dbReference type="ARBA" id="ARBA00023209"/>
    </source>
</evidence>
<dbReference type="NCBIfam" id="TIGR01768">
    <property type="entry name" value="GGGP-family"/>
    <property type="match status" value="1"/>
</dbReference>
<evidence type="ECO:0000256" key="5">
    <source>
        <dbReference type="ARBA" id="ARBA00023098"/>
    </source>
</evidence>
<organism evidence="10 11">
    <name type="scientific">Vicingus serpentipes</name>
    <dbReference type="NCBI Taxonomy" id="1926625"/>
    <lineage>
        <taxon>Bacteria</taxon>
        <taxon>Pseudomonadati</taxon>
        <taxon>Bacteroidota</taxon>
        <taxon>Flavobacteriia</taxon>
        <taxon>Flavobacteriales</taxon>
        <taxon>Vicingaceae</taxon>
        <taxon>Vicingus</taxon>
    </lineage>
</organism>
<feature type="binding site" evidence="9">
    <location>
        <begin position="227"/>
        <end position="228"/>
    </location>
    <ligand>
        <name>sn-glycerol 1-phosphate</name>
        <dbReference type="ChEBI" id="CHEBI:57685"/>
    </ligand>
</feature>
<feature type="binding site" evidence="9">
    <location>
        <begin position="205"/>
        <end position="206"/>
    </location>
    <ligand>
        <name>sn-glycerol 1-phosphate</name>
        <dbReference type="ChEBI" id="CHEBI:57685"/>
    </ligand>
</feature>
<dbReference type="OrthoDB" id="9807235at2"/>
<dbReference type="InterPro" id="IPR008205">
    <property type="entry name" value="GGGP_HepGP_synthase"/>
</dbReference>
<keyword evidence="11" id="KW-1185">Reference proteome</keyword>
<comment type="function">
    <text evidence="9">Prenyltransferase that catalyzes the transfer of the geranylgeranyl moiety of geranylgeranyl diphosphate (GGPP) to the C3 hydroxyl of sn-glycerol-1-phosphate (G1P).</text>
</comment>
<dbReference type="GO" id="GO:0046474">
    <property type="term" value="P:glycerophospholipid biosynthetic process"/>
    <property type="evidence" value="ECO:0007669"/>
    <property type="project" value="UniProtKB-UniRule"/>
</dbReference>
<dbReference type="EC" id="2.5.1.41" evidence="9"/>
<dbReference type="PANTHER" id="PTHR40029:SF2">
    <property type="entry name" value="HEPTAPRENYLGLYCERYL PHOSPHATE SYNTHASE"/>
    <property type="match status" value="1"/>
</dbReference>
<accession>A0A5C6RYR5</accession>
<dbReference type="InterPro" id="IPR039074">
    <property type="entry name" value="GGGP/HepGP_synthase_I"/>
</dbReference>
<dbReference type="InterPro" id="IPR038597">
    <property type="entry name" value="GGGP/HepGP_synthase_sf"/>
</dbReference>
<keyword evidence="6 9" id="KW-0594">Phospholipid biosynthesis</keyword>
<dbReference type="Pfam" id="PF01884">
    <property type="entry name" value="PcrB"/>
    <property type="match status" value="1"/>
</dbReference>
<proteinExistence type="inferred from homology"/>
<dbReference type="GO" id="GO:0047294">
    <property type="term" value="F:phosphoglycerol geranylgeranyltransferase activity"/>
    <property type="evidence" value="ECO:0007669"/>
    <property type="project" value="UniProtKB-UniRule"/>
</dbReference>
<feature type="binding site" evidence="9">
    <location>
        <begin position="174"/>
        <end position="180"/>
    </location>
    <ligand>
        <name>sn-glycerol 1-phosphate</name>
        <dbReference type="ChEBI" id="CHEBI:57685"/>
    </ligand>
</feature>
<dbReference type="RefSeq" id="WP_147098586.1">
    <property type="nucleotide sequence ID" value="NZ_VOOS01000001.1"/>
</dbReference>
<sequence length="248" mass="26886">MTKDIYHNIALKIKQEKKLFSVLIDPDKQNFSELLKTIQLCNKVKIDFFLVGGSIITNGNIDNTVHAIKENSIIPVLLFPGSHNHISTKADGILFLSLISGRNPDFLIGTQLLATPKLKTSKLEIIPTGYLLVDCGNQTTAIKVSETPPIPFKENELAANTALTGQYLGQKLIYIDGGSGAEQPISNEMITQTKSSLDIPLIIGGGIKSAETATKVYNAGADIIVIGNGAEKNRNLIEDISVVRNNFN</sequence>
<evidence type="ECO:0000256" key="7">
    <source>
        <dbReference type="ARBA" id="ARBA00023264"/>
    </source>
</evidence>
<dbReference type="GO" id="GO:0000287">
    <property type="term" value="F:magnesium ion binding"/>
    <property type="evidence" value="ECO:0007669"/>
    <property type="project" value="UniProtKB-UniRule"/>
</dbReference>
<reference evidence="10 11" key="1">
    <citation type="submission" date="2019-08" db="EMBL/GenBank/DDBJ databases">
        <title>Genome of Vicingus serpentipes NCIMB 15042.</title>
        <authorList>
            <person name="Bowman J.P."/>
        </authorList>
    </citation>
    <scope>NUCLEOTIDE SEQUENCE [LARGE SCALE GENOMIC DNA]</scope>
    <source>
        <strain evidence="10 11">NCIMB 15042</strain>
    </source>
</reference>
<dbReference type="CDD" id="cd02812">
    <property type="entry name" value="PcrB_like"/>
    <property type="match status" value="1"/>
</dbReference>
<keyword evidence="1 9" id="KW-0444">Lipid biosynthesis</keyword>
<feature type="binding site" evidence="9">
    <location>
        <position position="25"/>
    </location>
    <ligand>
        <name>Mg(2+)</name>
        <dbReference type="ChEBI" id="CHEBI:18420"/>
    </ligand>
</feature>
<dbReference type="Proteomes" id="UP000321721">
    <property type="component" value="Unassembled WGS sequence"/>
</dbReference>
<keyword evidence="2 9" id="KW-0808">Transferase</keyword>
<comment type="similarity">
    <text evidence="9">Belongs to the GGGP/HepGP synthase family. Group II subfamily.</text>
</comment>
<dbReference type="GO" id="GO:0120536">
    <property type="term" value="F:heptaprenylglyceryl phosphate synthase activity"/>
    <property type="evidence" value="ECO:0007669"/>
    <property type="project" value="UniProtKB-ARBA"/>
</dbReference>
<evidence type="ECO:0000256" key="3">
    <source>
        <dbReference type="ARBA" id="ARBA00022723"/>
    </source>
</evidence>